<dbReference type="SUPFAM" id="SSF88946">
    <property type="entry name" value="Sigma2 domain of RNA polymerase sigma factors"/>
    <property type="match status" value="1"/>
</dbReference>
<dbReference type="Proteomes" id="UP000219482">
    <property type="component" value="Unassembled WGS sequence"/>
</dbReference>
<evidence type="ECO:0000259" key="9">
    <source>
        <dbReference type="Pfam" id="PF08281"/>
    </source>
</evidence>
<feature type="domain" description="RNA polymerase sigma factor 70 region 4 type 2" evidence="9">
    <location>
        <begin position="142"/>
        <end position="194"/>
    </location>
</feature>
<keyword evidence="4 6" id="KW-0238">DNA-binding</keyword>
<dbReference type="InterPro" id="IPR014284">
    <property type="entry name" value="RNA_pol_sigma-70_dom"/>
</dbReference>
<evidence type="ECO:0000256" key="1">
    <source>
        <dbReference type="ARBA" id="ARBA00010641"/>
    </source>
</evidence>
<dbReference type="AlphaFoldDB" id="A0A286H5S7"/>
<dbReference type="Gene3D" id="1.10.1740.10">
    <property type="match status" value="1"/>
</dbReference>
<evidence type="ECO:0000256" key="4">
    <source>
        <dbReference type="ARBA" id="ARBA00023125"/>
    </source>
</evidence>
<feature type="domain" description="RNA polymerase sigma-70 region 2" evidence="8">
    <location>
        <begin position="40"/>
        <end position="107"/>
    </location>
</feature>
<keyword evidence="3 6" id="KW-0731">Sigma factor</keyword>
<name>A0A286H5S7_9ACTN</name>
<dbReference type="PROSITE" id="PS01063">
    <property type="entry name" value="SIGMA70_ECF"/>
    <property type="match status" value="1"/>
</dbReference>
<keyword evidence="5 6" id="KW-0804">Transcription</keyword>
<gene>
    <name evidence="10" type="ORF">SAMN06272739_4008</name>
</gene>
<proteinExistence type="inferred from homology"/>
<dbReference type="Gene3D" id="1.10.10.10">
    <property type="entry name" value="Winged helix-like DNA-binding domain superfamily/Winged helix DNA-binding domain"/>
    <property type="match status" value="1"/>
</dbReference>
<dbReference type="InterPro" id="IPR013324">
    <property type="entry name" value="RNA_pol_sigma_r3/r4-like"/>
</dbReference>
<dbReference type="EMBL" id="OCNK01000006">
    <property type="protein sequence ID" value="SOE03150.1"/>
    <property type="molecule type" value="Genomic_DNA"/>
</dbReference>
<dbReference type="InterPro" id="IPR039425">
    <property type="entry name" value="RNA_pol_sigma-70-like"/>
</dbReference>
<feature type="region of interest" description="Disordered" evidence="7">
    <location>
        <begin position="1"/>
        <end position="20"/>
    </location>
</feature>
<dbReference type="InterPro" id="IPR013249">
    <property type="entry name" value="RNA_pol_sigma70_r4_t2"/>
</dbReference>
<dbReference type="Pfam" id="PF04542">
    <property type="entry name" value="Sigma70_r2"/>
    <property type="match status" value="1"/>
</dbReference>
<dbReference type="GO" id="GO:0003677">
    <property type="term" value="F:DNA binding"/>
    <property type="evidence" value="ECO:0007669"/>
    <property type="project" value="UniProtKB-KW"/>
</dbReference>
<feature type="region of interest" description="Disordered" evidence="7">
    <location>
        <begin position="199"/>
        <end position="218"/>
    </location>
</feature>
<sequence length="218" mass="24074">MRRVIMRSVTSPPRRADDAEGDADVIRRIRAGDRGAIDDLYERFRRPAFALARRILGDDALAEDVLQEVFLSVWRDPAAFDRGRGSLSSWLLAVVHHKAVDAVRREESQRRRQAQAEDALVLDAPTATRDVEDDAWTRLVGEQVRTAMGVLSPAQREALTLAYYGGYTQREVATLTGAPLGTVKTRMLSGMRRLKQELGGAAGSGALDSAPSTEEFPR</sequence>
<dbReference type="CDD" id="cd06171">
    <property type="entry name" value="Sigma70_r4"/>
    <property type="match status" value="1"/>
</dbReference>
<protein>
    <recommendedName>
        <fullName evidence="6">RNA polymerase sigma factor</fullName>
    </recommendedName>
</protein>
<evidence type="ECO:0000313" key="10">
    <source>
        <dbReference type="EMBL" id="SOE03150.1"/>
    </source>
</evidence>
<dbReference type="NCBIfam" id="TIGR02937">
    <property type="entry name" value="sigma70-ECF"/>
    <property type="match status" value="1"/>
</dbReference>
<keyword evidence="2 6" id="KW-0805">Transcription regulation</keyword>
<evidence type="ECO:0000256" key="3">
    <source>
        <dbReference type="ARBA" id="ARBA00023082"/>
    </source>
</evidence>
<dbReference type="GO" id="GO:0006352">
    <property type="term" value="P:DNA-templated transcription initiation"/>
    <property type="evidence" value="ECO:0007669"/>
    <property type="project" value="InterPro"/>
</dbReference>
<evidence type="ECO:0000313" key="11">
    <source>
        <dbReference type="Proteomes" id="UP000219482"/>
    </source>
</evidence>
<dbReference type="InterPro" id="IPR013325">
    <property type="entry name" value="RNA_pol_sigma_r2"/>
</dbReference>
<evidence type="ECO:0000256" key="5">
    <source>
        <dbReference type="ARBA" id="ARBA00023163"/>
    </source>
</evidence>
<dbReference type="OrthoDB" id="9784272at2"/>
<dbReference type="InterPro" id="IPR007627">
    <property type="entry name" value="RNA_pol_sigma70_r2"/>
</dbReference>
<evidence type="ECO:0000259" key="8">
    <source>
        <dbReference type="Pfam" id="PF04542"/>
    </source>
</evidence>
<dbReference type="InterPro" id="IPR036388">
    <property type="entry name" value="WH-like_DNA-bd_sf"/>
</dbReference>
<accession>A0A286H5S7</accession>
<dbReference type="GO" id="GO:0016987">
    <property type="term" value="F:sigma factor activity"/>
    <property type="evidence" value="ECO:0007669"/>
    <property type="project" value="UniProtKB-KW"/>
</dbReference>
<dbReference type="SUPFAM" id="SSF88659">
    <property type="entry name" value="Sigma3 and sigma4 domains of RNA polymerase sigma factors"/>
    <property type="match status" value="1"/>
</dbReference>
<evidence type="ECO:0000256" key="7">
    <source>
        <dbReference type="SAM" id="MobiDB-lite"/>
    </source>
</evidence>
<dbReference type="PANTHER" id="PTHR43133:SF62">
    <property type="entry name" value="RNA POLYMERASE SIGMA FACTOR SIGZ"/>
    <property type="match status" value="1"/>
</dbReference>
<dbReference type="PANTHER" id="PTHR43133">
    <property type="entry name" value="RNA POLYMERASE ECF-TYPE SIGMA FACTO"/>
    <property type="match status" value="1"/>
</dbReference>
<dbReference type="GO" id="GO:0006950">
    <property type="term" value="P:response to stress"/>
    <property type="evidence" value="ECO:0007669"/>
    <property type="project" value="UniProtKB-ARBA"/>
</dbReference>
<evidence type="ECO:0000256" key="2">
    <source>
        <dbReference type="ARBA" id="ARBA00023015"/>
    </source>
</evidence>
<keyword evidence="11" id="KW-1185">Reference proteome</keyword>
<dbReference type="InterPro" id="IPR000838">
    <property type="entry name" value="RNA_pol_sigma70_ECF_CS"/>
</dbReference>
<dbReference type="Pfam" id="PF08281">
    <property type="entry name" value="Sigma70_r4_2"/>
    <property type="match status" value="1"/>
</dbReference>
<comment type="similarity">
    <text evidence="1 6">Belongs to the sigma-70 factor family. ECF subfamily.</text>
</comment>
<reference evidence="11" key="1">
    <citation type="submission" date="2017-09" db="EMBL/GenBank/DDBJ databases">
        <authorList>
            <person name="Varghese N."/>
            <person name="Submissions S."/>
        </authorList>
    </citation>
    <scope>NUCLEOTIDE SEQUENCE [LARGE SCALE GENOMIC DNA]</scope>
    <source>
        <strain evidence="11">DSM 44270</strain>
    </source>
</reference>
<evidence type="ECO:0000256" key="6">
    <source>
        <dbReference type="RuleBase" id="RU000716"/>
    </source>
</evidence>
<organism evidence="10 11">
    <name type="scientific">Blastococcus haudaquaticus</name>
    <dbReference type="NCBI Taxonomy" id="1938745"/>
    <lineage>
        <taxon>Bacteria</taxon>
        <taxon>Bacillati</taxon>
        <taxon>Actinomycetota</taxon>
        <taxon>Actinomycetes</taxon>
        <taxon>Geodermatophilales</taxon>
        <taxon>Geodermatophilaceae</taxon>
        <taxon>Blastococcus</taxon>
    </lineage>
</organism>